<comment type="catalytic activity">
    <reaction evidence="1 3">
        <text>aldehydo-D-ribose 5-phosphate = D-ribulose 5-phosphate</text>
        <dbReference type="Rhea" id="RHEA:14657"/>
        <dbReference type="ChEBI" id="CHEBI:58121"/>
        <dbReference type="ChEBI" id="CHEBI:58273"/>
        <dbReference type="EC" id="5.3.1.6"/>
    </reaction>
</comment>
<dbReference type="GO" id="GO:0009052">
    <property type="term" value="P:pentose-phosphate shunt, non-oxidative branch"/>
    <property type="evidence" value="ECO:0007669"/>
    <property type="project" value="UniProtKB-UniRule"/>
</dbReference>
<evidence type="ECO:0000256" key="3">
    <source>
        <dbReference type="HAMAP-Rule" id="MF_00170"/>
    </source>
</evidence>
<organism evidence="4 5">
    <name type="scientific">SAR86 cluster bacterium</name>
    <dbReference type="NCBI Taxonomy" id="2030880"/>
    <lineage>
        <taxon>Bacteria</taxon>
        <taxon>Pseudomonadati</taxon>
        <taxon>Pseudomonadota</taxon>
        <taxon>Gammaproteobacteria</taxon>
        <taxon>SAR86 cluster</taxon>
    </lineage>
</organism>
<dbReference type="SUPFAM" id="SSF100950">
    <property type="entry name" value="NagB/RpiA/CoA transferase-like"/>
    <property type="match status" value="1"/>
</dbReference>
<evidence type="ECO:0000256" key="1">
    <source>
        <dbReference type="ARBA" id="ARBA00001713"/>
    </source>
</evidence>
<dbReference type="GO" id="GO:0005829">
    <property type="term" value="C:cytosol"/>
    <property type="evidence" value="ECO:0007669"/>
    <property type="project" value="TreeGrafter"/>
</dbReference>
<feature type="active site" description="Proton acceptor" evidence="3">
    <location>
        <position position="106"/>
    </location>
</feature>
<dbReference type="GO" id="GO:0004751">
    <property type="term" value="F:ribose-5-phosphate isomerase activity"/>
    <property type="evidence" value="ECO:0007669"/>
    <property type="project" value="UniProtKB-UniRule"/>
</dbReference>
<dbReference type="HAMAP" id="MF_00170">
    <property type="entry name" value="Rib_5P_isom_A"/>
    <property type="match status" value="1"/>
</dbReference>
<dbReference type="InterPro" id="IPR004788">
    <property type="entry name" value="Ribose5P_isomerase_type_A"/>
</dbReference>
<dbReference type="CDD" id="cd01398">
    <property type="entry name" value="RPI_A"/>
    <property type="match status" value="1"/>
</dbReference>
<dbReference type="FunFam" id="3.40.50.1360:FF:000001">
    <property type="entry name" value="Ribose-5-phosphate isomerase A"/>
    <property type="match status" value="1"/>
</dbReference>
<dbReference type="EMBL" id="SHBK01000001">
    <property type="protein sequence ID" value="RZO25169.1"/>
    <property type="molecule type" value="Genomic_DNA"/>
</dbReference>
<dbReference type="Pfam" id="PF06026">
    <property type="entry name" value="Rib_5-P_isom_A"/>
    <property type="match status" value="1"/>
</dbReference>
<reference evidence="4 5" key="1">
    <citation type="submission" date="2019-02" db="EMBL/GenBank/DDBJ databases">
        <title>Prokaryotic population dynamics and viral predation in marine succession experiment using metagenomics: the confinement effect.</title>
        <authorList>
            <person name="Haro-Moreno J.M."/>
            <person name="Rodriguez-Valera F."/>
            <person name="Lopez-Perez M."/>
        </authorList>
    </citation>
    <scope>NUCLEOTIDE SEQUENCE [LARGE SCALE GENOMIC DNA]</scope>
    <source>
        <strain evidence="4">MED-G165</strain>
    </source>
</reference>
<sequence length="214" mass="23400">MMSNSKLNASIEAIEYIKSKIDINSIIGVGTGSTVNYFIEELSKIKHTFKGAVSSSDASTQLLKKFGIEVFELNDVNEILVYVDGADEVDIDHHLIKGGGGAHTREKLVASASNEFVCIVDKSKLVPVLGNFPLPVEVLIKSRSYVAREIVKFGGTPELREDFLTDQGNQILDVKDLKIENPSKLEQKINLIPGVLDNGIFANCKPQKVIVGKD</sequence>
<evidence type="ECO:0000313" key="4">
    <source>
        <dbReference type="EMBL" id="RZO25169.1"/>
    </source>
</evidence>
<accession>A0A520MVF1</accession>
<comment type="function">
    <text evidence="3">Catalyzes the reversible conversion of ribose-5-phosphate to ribulose 5-phosphate.</text>
</comment>
<feature type="binding site" evidence="3">
    <location>
        <begin position="31"/>
        <end position="34"/>
    </location>
    <ligand>
        <name>substrate</name>
    </ligand>
</feature>
<keyword evidence="2 3" id="KW-0413">Isomerase</keyword>
<dbReference type="NCBIfam" id="TIGR00021">
    <property type="entry name" value="rpiA"/>
    <property type="match status" value="1"/>
</dbReference>
<comment type="similarity">
    <text evidence="3">Belongs to the ribose 5-phosphate isomerase family.</text>
</comment>
<dbReference type="Proteomes" id="UP000316449">
    <property type="component" value="Unassembled WGS sequence"/>
</dbReference>
<feature type="binding site" evidence="3">
    <location>
        <position position="124"/>
    </location>
    <ligand>
        <name>substrate</name>
    </ligand>
</feature>
<dbReference type="SUPFAM" id="SSF75445">
    <property type="entry name" value="D-ribose-5-phosphate isomerase (RpiA), lid domain"/>
    <property type="match status" value="1"/>
</dbReference>
<proteinExistence type="inferred from homology"/>
<dbReference type="Gene3D" id="3.40.50.1360">
    <property type="match status" value="1"/>
</dbReference>
<name>A0A520MVF1_9GAMM</name>
<dbReference type="PANTHER" id="PTHR11934">
    <property type="entry name" value="RIBOSE-5-PHOSPHATE ISOMERASE"/>
    <property type="match status" value="1"/>
</dbReference>
<feature type="binding site" evidence="3">
    <location>
        <begin position="97"/>
        <end position="100"/>
    </location>
    <ligand>
        <name>substrate</name>
    </ligand>
</feature>
<dbReference type="PANTHER" id="PTHR11934:SF0">
    <property type="entry name" value="RIBOSE-5-PHOSPHATE ISOMERASE"/>
    <property type="match status" value="1"/>
</dbReference>
<comment type="subunit">
    <text evidence="3">Homodimer.</text>
</comment>
<dbReference type="EC" id="5.3.1.6" evidence="3"/>
<dbReference type="GO" id="GO:0006014">
    <property type="term" value="P:D-ribose metabolic process"/>
    <property type="evidence" value="ECO:0007669"/>
    <property type="project" value="TreeGrafter"/>
</dbReference>
<comment type="caution">
    <text evidence="4">The sequence shown here is derived from an EMBL/GenBank/DDBJ whole genome shotgun (WGS) entry which is preliminary data.</text>
</comment>
<evidence type="ECO:0000313" key="5">
    <source>
        <dbReference type="Proteomes" id="UP000316449"/>
    </source>
</evidence>
<comment type="pathway">
    <text evidence="3">Carbohydrate degradation; pentose phosphate pathway; D-ribose 5-phosphate from D-ribulose 5-phosphate (non-oxidative stage): step 1/1.</text>
</comment>
<dbReference type="UniPathway" id="UPA00115">
    <property type="reaction ID" value="UER00412"/>
</dbReference>
<dbReference type="InterPro" id="IPR020672">
    <property type="entry name" value="Ribose5P_isomerase_typA_subgr"/>
</dbReference>
<protein>
    <recommendedName>
        <fullName evidence="3">Ribose-5-phosphate isomerase A</fullName>
        <ecNumber evidence="3">5.3.1.6</ecNumber>
    </recommendedName>
    <alternativeName>
        <fullName evidence="3">Phosphoriboisomerase A</fullName>
        <shortName evidence="3">PRI</shortName>
    </alternativeName>
</protein>
<dbReference type="AlphaFoldDB" id="A0A520MVF1"/>
<gene>
    <name evidence="3 4" type="primary">rpiA</name>
    <name evidence="4" type="ORF">EVA98_00140</name>
</gene>
<dbReference type="InterPro" id="IPR037171">
    <property type="entry name" value="NagB/RpiA_transferase-like"/>
</dbReference>
<dbReference type="NCBIfam" id="NF001924">
    <property type="entry name" value="PRK00702.1"/>
    <property type="match status" value="1"/>
</dbReference>
<dbReference type="Gene3D" id="3.30.70.260">
    <property type="match status" value="1"/>
</dbReference>
<feature type="binding site" evidence="3">
    <location>
        <begin position="84"/>
        <end position="87"/>
    </location>
    <ligand>
        <name>substrate</name>
    </ligand>
</feature>
<evidence type="ECO:0000256" key="2">
    <source>
        <dbReference type="ARBA" id="ARBA00023235"/>
    </source>
</evidence>